<organism evidence="2 3">
    <name type="scientific">Halalkalibacter suaedae</name>
    <dbReference type="NCBI Taxonomy" id="2822140"/>
    <lineage>
        <taxon>Bacteria</taxon>
        <taxon>Bacillati</taxon>
        <taxon>Bacillota</taxon>
        <taxon>Bacilli</taxon>
        <taxon>Bacillales</taxon>
        <taxon>Bacillaceae</taxon>
        <taxon>Halalkalibacter</taxon>
    </lineage>
</organism>
<proteinExistence type="predicted"/>
<dbReference type="EC" id="1.17.1.4" evidence="2"/>
<dbReference type="InterPro" id="IPR017609">
    <property type="entry name" value="Xanthine_dehydrogenase_dsu"/>
</dbReference>
<keyword evidence="3" id="KW-1185">Reference proteome</keyword>
<reference evidence="2" key="1">
    <citation type="submission" date="2021-03" db="EMBL/GenBank/DDBJ databases">
        <title>Bacillus suaedae sp. nov., isolated from Suaeda aralocaspica.</title>
        <authorList>
            <person name="Lei R.F.R."/>
        </authorList>
    </citation>
    <scope>NUCLEOTIDE SEQUENCE</scope>
    <source>
        <strain evidence="2">YZJH907-2</strain>
    </source>
</reference>
<sequence>MLLDKNHKNWRVRRDGAEKVTGELRYLTDLSDSTMLIGKIVRAGIPHAKIKAIDVSKAEALEGVKAILTFRDVPGLNGYGINQPDQPVFCHDVVRYEGDAIAAIAAIDEKVAEAAAALIEVTYDMLAIIDSPEAALEPDSPKLHPGGNILHQTDYTKGDVETMFAGCAYIVEEVYMTPRQMHAYMETEGGLFIPEENGYLTVYAPTQHGYKDRMQLSRILGCEEEKIRIISSPIGGSFGGKDELNVQPYGALLALRCGVPVKVHQSRQDSVKAGLKRHPMKIKMKTGMDSNGKLVAHSVDILSDTGAYSTMGAPVLNFATEHAIGPYSIPNVKVNGTVVYTNNGLSGEFRGFGGNQVIFALEGQMDRLAEMISIDAWELRGRNLRASDDLGPLGQKVIPTIGPDQVWEAAMQSKLWNKTVSSEWNATTPWIKRGVGAAIAMHGSGLGYGIPDHAGGLIRLNNQGQIEVAFGHEEFGQGLIPTLEIMLLDHFNCEPEDLSIMIGDTDLVPQSGSSTASRTTNMVWQSLNRLKGPFLEAMYEYVGKVCAVPLDQLEIGRKGVWIKDSDRVISFAEMVQNGQTFEFNTQFHYPVTPDPIIGAHYLYSSIAAIVEVEVNELTGMVRVIAIDHAVAAGPVMNPMGYVGQIEGGSIMAMGFTLTEDAIINDGSYVTKNFDTYLIPSIYDVPEDQHVEAIEELPDGDVFGPRGVGEIGSVALAPAIVSAVHKATGKWVKKLPISPEELIESPFSVKKRREEKV</sequence>
<dbReference type="GO" id="GO:0005506">
    <property type="term" value="F:iron ion binding"/>
    <property type="evidence" value="ECO:0007669"/>
    <property type="project" value="InterPro"/>
</dbReference>
<dbReference type="SUPFAM" id="SSF56003">
    <property type="entry name" value="Molybdenum cofactor-binding domain"/>
    <property type="match status" value="1"/>
</dbReference>
<dbReference type="NCBIfam" id="TIGR03196">
    <property type="entry name" value="pucD"/>
    <property type="match status" value="1"/>
</dbReference>
<dbReference type="Gene3D" id="3.30.365.10">
    <property type="entry name" value="Aldehyde oxidase/xanthine dehydrogenase, molybdopterin binding domain"/>
    <property type="match status" value="5"/>
</dbReference>
<dbReference type="Pfam" id="PF02738">
    <property type="entry name" value="MoCoBD_1"/>
    <property type="match status" value="1"/>
</dbReference>
<accession>A0A941ATR0</accession>
<name>A0A941ATR0_9BACI</name>
<dbReference type="InterPro" id="IPR016208">
    <property type="entry name" value="Ald_Oxase/xanthine_DH-like"/>
</dbReference>
<dbReference type="InterPro" id="IPR037165">
    <property type="entry name" value="AldOxase/xan_DH_Mopterin-bd_sf"/>
</dbReference>
<dbReference type="SMART" id="SM01008">
    <property type="entry name" value="Ald_Xan_dh_C"/>
    <property type="match status" value="1"/>
</dbReference>
<dbReference type="InterPro" id="IPR046867">
    <property type="entry name" value="AldOxase/xan_DH_MoCoBD2"/>
</dbReference>
<evidence type="ECO:0000259" key="1">
    <source>
        <dbReference type="SMART" id="SM01008"/>
    </source>
</evidence>
<dbReference type="AlphaFoldDB" id="A0A941ATR0"/>
<dbReference type="RefSeq" id="WP_210598178.1">
    <property type="nucleotide sequence ID" value="NZ_JAGKSQ010000006.1"/>
</dbReference>
<dbReference type="PANTHER" id="PTHR11908">
    <property type="entry name" value="XANTHINE DEHYDROGENASE"/>
    <property type="match status" value="1"/>
</dbReference>
<comment type="caution">
    <text evidence="2">The sequence shown here is derived from an EMBL/GenBank/DDBJ whole genome shotgun (WGS) entry which is preliminary data.</text>
</comment>
<dbReference type="Pfam" id="PF01315">
    <property type="entry name" value="Ald_Xan_dh_C"/>
    <property type="match status" value="1"/>
</dbReference>
<evidence type="ECO:0000313" key="3">
    <source>
        <dbReference type="Proteomes" id="UP000678228"/>
    </source>
</evidence>
<dbReference type="InterPro" id="IPR008274">
    <property type="entry name" value="AldOxase/xan_DH_MoCoBD1"/>
</dbReference>
<dbReference type="EMBL" id="JAGKSQ010000006">
    <property type="protein sequence ID" value="MBP3952454.1"/>
    <property type="molecule type" value="Genomic_DNA"/>
</dbReference>
<dbReference type="Proteomes" id="UP000678228">
    <property type="component" value="Unassembled WGS sequence"/>
</dbReference>
<gene>
    <name evidence="2" type="primary">pucD</name>
    <name evidence="2" type="ORF">J7W16_15120</name>
</gene>
<feature type="domain" description="Aldehyde oxidase/xanthine dehydrogenase a/b hammerhead" evidence="1">
    <location>
        <begin position="21"/>
        <end position="127"/>
    </location>
</feature>
<dbReference type="GO" id="GO:0004854">
    <property type="term" value="F:xanthine dehydrogenase activity"/>
    <property type="evidence" value="ECO:0007669"/>
    <property type="project" value="UniProtKB-EC"/>
</dbReference>
<keyword evidence="2" id="KW-0560">Oxidoreductase</keyword>
<dbReference type="InterPro" id="IPR036856">
    <property type="entry name" value="Ald_Oxase/Xan_DH_a/b_sf"/>
</dbReference>
<dbReference type="PANTHER" id="PTHR11908:SF157">
    <property type="entry name" value="XANTHINE DEHYDROGENASE SUBUNIT D-RELATED"/>
    <property type="match status" value="1"/>
</dbReference>
<dbReference type="InterPro" id="IPR000674">
    <property type="entry name" value="Ald_Oxase/Xan_DH_a/b"/>
</dbReference>
<protein>
    <submittedName>
        <fullName evidence="2">Xanthine dehydrogenase subunit D</fullName>
        <ecNumber evidence="2">1.17.1.4</ecNumber>
    </submittedName>
</protein>
<dbReference type="SUPFAM" id="SSF54665">
    <property type="entry name" value="CO dehydrogenase molybdoprotein N-domain-like"/>
    <property type="match status" value="1"/>
</dbReference>
<dbReference type="Pfam" id="PF20256">
    <property type="entry name" value="MoCoBD_2"/>
    <property type="match status" value="1"/>
</dbReference>
<evidence type="ECO:0000313" key="2">
    <source>
        <dbReference type="EMBL" id="MBP3952454.1"/>
    </source>
</evidence>
<dbReference type="Gene3D" id="3.90.1170.50">
    <property type="entry name" value="Aldehyde oxidase/xanthine dehydrogenase, a/b hammerhead"/>
    <property type="match status" value="1"/>
</dbReference>